<feature type="non-terminal residue" evidence="4">
    <location>
        <position position="328"/>
    </location>
</feature>
<dbReference type="Gene3D" id="2.130.10.10">
    <property type="entry name" value="YVTN repeat-like/Quinoprotein amine dehydrogenase"/>
    <property type="match status" value="1"/>
</dbReference>
<feature type="domain" description="Sortilin N-terminal" evidence="3">
    <location>
        <begin position="146"/>
        <end position="327"/>
    </location>
</feature>
<dbReference type="GO" id="GO:0045053">
    <property type="term" value="P:protein retention in Golgi apparatus"/>
    <property type="evidence" value="ECO:0007669"/>
    <property type="project" value="TreeGrafter"/>
</dbReference>
<evidence type="ECO:0000313" key="4">
    <source>
        <dbReference type="EMBL" id="KAJ4935882.1"/>
    </source>
</evidence>
<evidence type="ECO:0000256" key="1">
    <source>
        <dbReference type="ARBA" id="ARBA00022737"/>
    </source>
</evidence>
<keyword evidence="5" id="KW-1185">Reference proteome</keyword>
<dbReference type="Proteomes" id="UP001219934">
    <property type="component" value="Unassembled WGS sequence"/>
</dbReference>
<dbReference type="InterPro" id="IPR050310">
    <property type="entry name" value="VPS10-sortilin"/>
</dbReference>
<keyword evidence="1" id="KW-0677">Repeat</keyword>
<dbReference type="PANTHER" id="PTHR12106">
    <property type="entry name" value="SORTILIN RELATED"/>
    <property type="match status" value="1"/>
</dbReference>
<dbReference type="AlphaFoldDB" id="A0AAD6FI87"/>
<dbReference type="EMBL" id="JAPTMU010000011">
    <property type="protein sequence ID" value="KAJ4935882.1"/>
    <property type="molecule type" value="Genomic_DNA"/>
</dbReference>
<dbReference type="GO" id="GO:0016020">
    <property type="term" value="C:membrane"/>
    <property type="evidence" value="ECO:0007669"/>
    <property type="project" value="TreeGrafter"/>
</dbReference>
<dbReference type="FunFam" id="2.130.10.10:FF:000303">
    <property type="entry name" value="Sortilin related receptor 1"/>
    <property type="match status" value="1"/>
</dbReference>
<dbReference type="InterPro" id="IPR031778">
    <property type="entry name" value="Sortilin_N"/>
</dbReference>
<reference evidence="4" key="1">
    <citation type="submission" date="2022-11" db="EMBL/GenBank/DDBJ databases">
        <title>Chromosome-level genome of Pogonophryne albipinna.</title>
        <authorList>
            <person name="Jo E."/>
        </authorList>
    </citation>
    <scope>NUCLEOTIDE SEQUENCE</scope>
    <source>
        <strain evidence="4">SGF0006</strain>
        <tissue evidence="4">Muscle</tissue>
    </source>
</reference>
<evidence type="ECO:0000313" key="5">
    <source>
        <dbReference type="Proteomes" id="UP001219934"/>
    </source>
</evidence>
<evidence type="ECO:0000256" key="2">
    <source>
        <dbReference type="SAM" id="MobiDB-lite"/>
    </source>
</evidence>
<dbReference type="SUPFAM" id="SSF110296">
    <property type="entry name" value="Oligoxyloglucan reducing end-specific cellobiohydrolase"/>
    <property type="match status" value="1"/>
</dbReference>
<sequence>MAISQAGKMQCSLRCSFYLLVFWVAGIHSSTLRVHPQQRYMLPQNRGFFTVEAKEDLLDGDGGGAAASELPLSARSAAKGGLDSGAYPQHRSRRSPGESAMPKVYGQANLNDSHNQMVVHWAGEKSNVIVALARDSAGATGPKTSSVYVSYDYGTSFTLVSDKFQLSGIKAKDGSKQVISQFYHSPADNRRYLFVDSTNNYLWKTFDFCKSVQGFSLPFKPSDLLLHSRSFNLVLGYDSSHPNKQLWKSDDFGETWVLIQEHVKTYFWGVEPYDPPTTVLVQRHEPQGVSTILSSTDFFQSEQNRTVILEQADSFQLRDKYLFATTTR</sequence>
<comment type="caution">
    <text evidence="4">The sequence shown here is derived from an EMBL/GenBank/DDBJ whole genome shotgun (WGS) entry which is preliminary data.</text>
</comment>
<name>A0AAD6FI87_9TELE</name>
<proteinExistence type="predicted"/>
<dbReference type="PANTHER" id="PTHR12106:SF27">
    <property type="entry name" value="SORTILIN-RELATED RECEPTOR"/>
    <property type="match status" value="1"/>
</dbReference>
<dbReference type="GO" id="GO:0006622">
    <property type="term" value="P:protein targeting to lysosome"/>
    <property type="evidence" value="ECO:0007669"/>
    <property type="project" value="TreeGrafter"/>
</dbReference>
<dbReference type="InterPro" id="IPR015943">
    <property type="entry name" value="WD40/YVTN_repeat-like_dom_sf"/>
</dbReference>
<organism evidence="4 5">
    <name type="scientific">Pogonophryne albipinna</name>
    <dbReference type="NCBI Taxonomy" id="1090488"/>
    <lineage>
        <taxon>Eukaryota</taxon>
        <taxon>Metazoa</taxon>
        <taxon>Chordata</taxon>
        <taxon>Craniata</taxon>
        <taxon>Vertebrata</taxon>
        <taxon>Euteleostomi</taxon>
        <taxon>Actinopterygii</taxon>
        <taxon>Neopterygii</taxon>
        <taxon>Teleostei</taxon>
        <taxon>Neoteleostei</taxon>
        <taxon>Acanthomorphata</taxon>
        <taxon>Eupercaria</taxon>
        <taxon>Perciformes</taxon>
        <taxon>Notothenioidei</taxon>
        <taxon>Pogonophryne</taxon>
    </lineage>
</organism>
<dbReference type="GO" id="GO:0005794">
    <property type="term" value="C:Golgi apparatus"/>
    <property type="evidence" value="ECO:0007669"/>
    <property type="project" value="TreeGrafter"/>
</dbReference>
<protein>
    <recommendedName>
        <fullName evidence="3">Sortilin N-terminal domain-containing protein</fullName>
    </recommendedName>
</protein>
<dbReference type="Pfam" id="PF15902">
    <property type="entry name" value="Sortilin-Vps10"/>
    <property type="match status" value="1"/>
</dbReference>
<gene>
    <name evidence="4" type="ORF">JOQ06_017409</name>
</gene>
<dbReference type="GO" id="GO:0006892">
    <property type="term" value="P:post-Golgi vesicle-mediated transport"/>
    <property type="evidence" value="ECO:0007669"/>
    <property type="project" value="TreeGrafter"/>
</dbReference>
<evidence type="ECO:0000259" key="3">
    <source>
        <dbReference type="Pfam" id="PF15902"/>
    </source>
</evidence>
<feature type="region of interest" description="Disordered" evidence="2">
    <location>
        <begin position="81"/>
        <end position="103"/>
    </location>
</feature>
<accession>A0AAD6FI87</accession>